<keyword evidence="9" id="KW-1185">Reference proteome</keyword>
<keyword evidence="5 7" id="KW-1133">Transmembrane helix</keyword>
<evidence type="ECO:0000313" key="8">
    <source>
        <dbReference type="EMBL" id="STC69593.1"/>
    </source>
</evidence>
<dbReference type="AlphaFoldDB" id="A0A376CMP4"/>
<comment type="subcellular location">
    <subcellularLocation>
        <location evidence="1">Cell membrane</location>
        <topology evidence="1">Multi-pass membrane protein</topology>
    </subcellularLocation>
</comment>
<keyword evidence="6 7" id="KW-0472">Membrane</keyword>
<evidence type="ECO:0000256" key="5">
    <source>
        <dbReference type="ARBA" id="ARBA00022989"/>
    </source>
</evidence>
<dbReference type="InterPro" id="IPR052923">
    <property type="entry name" value="UPF0718"/>
</dbReference>
<dbReference type="GO" id="GO:0005886">
    <property type="term" value="C:plasma membrane"/>
    <property type="evidence" value="ECO:0007669"/>
    <property type="project" value="UniProtKB-SubCell"/>
</dbReference>
<dbReference type="STRING" id="35756.GCA_001044155_00851"/>
<sequence>MTGPHPSSLSTRAHSPALLLILLLGAVLAVDAFGPPIVPQDAFQTWVSLLVGVTVQALPFLVLGVALSAALTVFVPETALLRYLPRRKAVAVPVVAVSGMALPACECASVPVANSLLRKGLPPAAALAFMLASPAINPVVLVSTAVAFTGQPAMVWARFAASLAVACLVGWLWRGSLKAARSGDHDHAHHGADTSRADAFRAAFIHDFLNSAGFLAIGAAIAATLKVFIPPAALQVLADNWWLAILVMAALAVLMALCSEADAFIAASFTFVSPTAQLVFMVVGPVVDTKLIAMQYGAWGRKFVVRFVPFVLVVAVGMAMLVGWLVFGLGSAT</sequence>
<dbReference type="OrthoDB" id="9810876at2"/>
<evidence type="ECO:0000313" key="9">
    <source>
        <dbReference type="Proteomes" id="UP000254467"/>
    </source>
</evidence>
<comment type="similarity">
    <text evidence="2">Belongs to the UPF0718 family.</text>
</comment>
<gene>
    <name evidence="8" type="ORF">NCTC11862_01392</name>
</gene>
<evidence type="ECO:0000256" key="6">
    <source>
        <dbReference type="ARBA" id="ARBA00023136"/>
    </source>
</evidence>
<accession>A0A376CMP4</accession>
<evidence type="ECO:0000256" key="2">
    <source>
        <dbReference type="ARBA" id="ARBA00006386"/>
    </source>
</evidence>
<reference evidence="8 9" key="1">
    <citation type="submission" date="2018-06" db="EMBL/GenBank/DDBJ databases">
        <authorList>
            <consortium name="Pathogen Informatics"/>
            <person name="Doyle S."/>
        </authorList>
    </citation>
    <scope>NUCLEOTIDE SEQUENCE [LARGE SCALE GENOMIC DNA]</scope>
    <source>
        <strain evidence="8 9">NCTC11862</strain>
    </source>
</reference>
<feature type="transmembrane region" description="Helical" evidence="7">
    <location>
        <begin position="241"/>
        <end position="257"/>
    </location>
</feature>
<proteinExistence type="inferred from homology"/>
<feature type="transmembrane region" description="Helical" evidence="7">
    <location>
        <begin position="303"/>
        <end position="327"/>
    </location>
</feature>
<evidence type="ECO:0000256" key="4">
    <source>
        <dbReference type="ARBA" id="ARBA00022692"/>
    </source>
</evidence>
<dbReference type="Pfam" id="PF03773">
    <property type="entry name" value="ArsP_1"/>
    <property type="match status" value="1"/>
</dbReference>
<feature type="transmembrane region" description="Helical" evidence="7">
    <location>
        <begin position="208"/>
        <end position="229"/>
    </location>
</feature>
<dbReference type="InterPro" id="IPR005524">
    <property type="entry name" value="DUF318"/>
</dbReference>
<dbReference type="EMBL" id="UFXQ01000001">
    <property type="protein sequence ID" value="STC69593.1"/>
    <property type="molecule type" value="Genomic_DNA"/>
</dbReference>
<keyword evidence="3" id="KW-1003">Cell membrane</keyword>
<dbReference type="PANTHER" id="PTHR34184">
    <property type="entry name" value="UPF0718 PROTEIN YCGR"/>
    <property type="match status" value="1"/>
</dbReference>
<name>A0A376CMP4_9CORY</name>
<dbReference type="PANTHER" id="PTHR34184:SF4">
    <property type="entry name" value="UPF0718 PROTEIN YCGR"/>
    <property type="match status" value="1"/>
</dbReference>
<evidence type="ECO:0000256" key="7">
    <source>
        <dbReference type="SAM" id="Phobius"/>
    </source>
</evidence>
<evidence type="ECO:0000256" key="1">
    <source>
        <dbReference type="ARBA" id="ARBA00004651"/>
    </source>
</evidence>
<dbReference type="RefSeq" id="WP_018581596.1">
    <property type="nucleotide sequence ID" value="NZ_LDYD01000005.1"/>
</dbReference>
<feature type="transmembrane region" description="Helical" evidence="7">
    <location>
        <begin position="56"/>
        <end position="77"/>
    </location>
</feature>
<dbReference type="Proteomes" id="UP000254467">
    <property type="component" value="Unassembled WGS sequence"/>
</dbReference>
<protein>
    <submittedName>
        <fullName evidence="8">Permease</fullName>
    </submittedName>
</protein>
<feature type="transmembrane region" description="Helical" evidence="7">
    <location>
        <begin position="124"/>
        <end position="148"/>
    </location>
</feature>
<feature type="transmembrane region" description="Helical" evidence="7">
    <location>
        <begin position="155"/>
        <end position="173"/>
    </location>
</feature>
<keyword evidence="4 7" id="KW-0812">Transmembrane</keyword>
<organism evidence="8 9">
    <name type="scientific">Corynebacterium pilosum</name>
    <dbReference type="NCBI Taxonomy" id="35756"/>
    <lineage>
        <taxon>Bacteria</taxon>
        <taxon>Bacillati</taxon>
        <taxon>Actinomycetota</taxon>
        <taxon>Actinomycetes</taxon>
        <taxon>Mycobacteriales</taxon>
        <taxon>Corynebacteriaceae</taxon>
        <taxon>Corynebacterium</taxon>
    </lineage>
</organism>
<evidence type="ECO:0000256" key="3">
    <source>
        <dbReference type="ARBA" id="ARBA00022475"/>
    </source>
</evidence>
<feature type="transmembrane region" description="Helical" evidence="7">
    <location>
        <begin position="263"/>
        <end position="283"/>
    </location>
</feature>
<feature type="transmembrane region" description="Helical" evidence="7">
    <location>
        <begin position="89"/>
        <end position="112"/>
    </location>
</feature>